<dbReference type="OrthoDB" id="1159372at2"/>
<evidence type="ECO:0000313" key="3">
    <source>
        <dbReference type="EMBL" id="KOF16038.1"/>
    </source>
</evidence>
<comment type="caution">
    <text evidence="3">The sequence shown here is derived from an EMBL/GenBank/DDBJ whole genome shotgun (WGS) entry which is preliminary data.</text>
</comment>
<feature type="domain" description="DUF2293" evidence="2">
    <location>
        <begin position="42"/>
        <end position="90"/>
    </location>
</feature>
<dbReference type="Proteomes" id="UP000037425">
    <property type="component" value="Unassembled WGS sequence"/>
</dbReference>
<dbReference type="AlphaFoldDB" id="A0A0L8BN73"/>
<sequence length="107" mass="12437">MAKLPLAAIEQHIRHHHPGCPDFAVVFFAKEIASRDWKHARVGKAVGITMQTFLRHEMTDYDTLLLHGIDRVEAMRRVQPRVNAMLKSWRRKPRSATRKKSREANNV</sequence>
<gene>
    <name evidence="3" type="ORF">AC244_21780</name>
</gene>
<dbReference type="PATRIC" id="fig|106592.7.peg.2205"/>
<evidence type="ECO:0000256" key="1">
    <source>
        <dbReference type="SAM" id="MobiDB-lite"/>
    </source>
</evidence>
<protein>
    <recommendedName>
        <fullName evidence="2">DUF2293 domain-containing protein</fullName>
    </recommendedName>
</protein>
<feature type="region of interest" description="Disordered" evidence="1">
    <location>
        <begin position="88"/>
        <end position="107"/>
    </location>
</feature>
<evidence type="ECO:0000313" key="4">
    <source>
        <dbReference type="Proteomes" id="UP000037425"/>
    </source>
</evidence>
<proteinExistence type="predicted"/>
<dbReference type="InterPro" id="IPR018744">
    <property type="entry name" value="DUF2293"/>
</dbReference>
<name>A0A0L8BN73_ENSAD</name>
<feature type="compositionally biased region" description="Basic residues" evidence="1">
    <location>
        <begin position="88"/>
        <end position="101"/>
    </location>
</feature>
<dbReference type="RefSeq" id="WP_053250898.1">
    <property type="nucleotide sequence ID" value="NZ_LGAP01000016.1"/>
</dbReference>
<organism evidence="3 4">
    <name type="scientific">Ensifer adhaerens</name>
    <name type="common">Sinorhizobium morelense</name>
    <dbReference type="NCBI Taxonomy" id="106592"/>
    <lineage>
        <taxon>Bacteria</taxon>
        <taxon>Pseudomonadati</taxon>
        <taxon>Pseudomonadota</taxon>
        <taxon>Alphaproteobacteria</taxon>
        <taxon>Hyphomicrobiales</taxon>
        <taxon>Rhizobiaceae</taxon>
        <taxon>Sinorhizobium/Ensifer group</taxon>
        <taxon>Ensifer</taxon>
    </lineage>
</organism>
<dbReference type="Pfam" id="PF10056">
    <property type="entry name" value="DUF2293"/>
    <property type="match status" value="1"/>
</dbReference>
<accession>A0A0L8BN73</accession>
<evidence type="ECO:0000259" key="2">
    <source>
        <dbReference type="Pfam" id="PF10056"/>
    </source>
</evidence>
<reference evidence="4" key="1">
    <citation type="submission" date="2015-07" db="EMBL/GenBank/DDBJ databases">
        <title>Whole genome sequence of an Ensifer adhaerens strain isolated from a cave pool in the Wind Cave National Park.</title>
        <authorList>
            <person name="Eng W.W.H."/>
            <person name="Gan H.M."/>
            <person name="Barton H.A."/>
            <person name="Savka M.A."/>
        </authorList>
    </citation>
    <scope>NUCLEOTIDE SEQUENCE [LARGE SCALE GENOMIC DNA]</scope>
    <source>
        <strain evidence="4">SD006</strain>
    </source>
</reference>
<dbReference type="EMBL" id="LGAP01000016">
    <property type="protein sequence ID" value="KOF16038.1"/>
    <property type="molecule type" value="Genomic_DNA"/>
</dbReference>